<evidence type="ECO:0000313" key="8">
    <source>
        <dbReference type="EMBL" id="EKN65301.1"/>
    </source>
</evidence>
<reference evidence="8 9" key="1">
    <citation type="journal article" date="2012" name="Front. Microbiol.">
        <title>Redundancy and modularity in membrane-associated dissimilatory nitrate reduction in Bacillus.</title>
        <authorList>
            <person name="Heylen K."/>
            <person name="Keltjens J."/>
        </authorList>
    </citation>
    <scope>NUCLEOTIDE SEQUENCE [LARGE SCALE GENOMIC DNA]</scope>
    <source>
        <strain evidence="9">LMG 21833T</strain>
    </source>
</reference>
<dbReference type="Gene3D" id="3.90.1560.10">
    <property type="entry name" value="ComB-like"/>
    <property type="match status" value="1"/>
</dbReference>
<dbReference type="PATRIC" id="fig|1117379.3.peg.4340"/>
<name>K6DWR5_9BACI</name>
<dbReference type="GO" id="GO:0000287">
    <property type="term" value="F:magnesium ion binding"/>
    <property type="evidence" value="ECO:0007669"/>
    <property type="project" value="InterPro"/>
</dbReference>
<comment type="similarity">
    <text evidence="2">Belongs to the ComB family.</text>
</comment>
<dbReference type="Proteomes" id="UP000006316">
    <property type="component" value="Unassembled WGS sequence"/>
</dbReference>
<dbReference type="STRING" id="1117379.BABA_20936"/>
<dbReference type="EMBL" id="AJLS01000136">
    <property type="protein sequence ID" value="EKN65301.1"/>
    <property type="molecule type" value="Genomic_DNA"/>
</dbReference>
<dbReference type="AlphaFoldDB" id="K6DWR5"/>
<sequence length="248" mass="26901">MTKIHLLMKKEEIKEEKIADGKKHAVVLDVLLATTTIVSALKDGAKEVIPVLHSNEAMELAIEYQTGDYILAGELDGKPIDGFVYPSPTLIKETINGKTLILSTTNGTVALRKSASANKVYIASLLNNPAVAKALNNLPEDQTILVICSGNSGETSLEDFFGAGHFIDCLLKNGEYNLTDAAKSALYFYRGQHDSYEILRDSYVGKLLDKYNQYDDLKLAATKGITSIVPILMDGKVVIESSCSPASN</sequence>
<dbReference type="InterPro" id="IPR005238">
    <property type="entry name" value="ComB-like"/>
</dbReference>
<accession>K6DWR5</accession>
<evidence type="ECO:0000256" key="2">
    <source>
        <dbReference type="ARBA" id="ARBA00009997"/>
    </source>
</evidence>
<protein>
    <recommendedName>
        <fullName evidence="4">Probable 2-phosphosulfolactate phosphatase</fullName>
        <ecNumber evidence="3">3.1.3.71</ecNumber>
    </recommendedName>
</protein>
<organism evidence="8 9">
    <name type="scientific">Neobacillus bataviensis LMG 21833</name>
    <dbReference type="NCBI Taxonomy" id="1117379"/>
    <lineage>
        <taxon>Bacteria</taxon>
        <taxon>Bacillati</taxon>
        <taxon>Bacillota</taxon>
        <taxon>Bacilli</taxon>
        <taxon>Bacillales</taxon>
        <taxon>Bacillaceae</taxon>
        <taxon>Neobacillus</taxon>
    </lineage>
</organism>
<evidence type="ECO:0000256" key="3">
    <source>
        <dbReference type="ARBA" id="ARBA00012953"/>
    </source>
</evidence>
<dbReference type="PANTHER" id="PTHR37311:SF1">
    <property type="entry name" value="2-PHOSPHOSULFOLACTATE PHOSPHATASE-RELATED"/>
    <property type="match status" value="1"/>
</dbReference>
<dbReference type="EC" id="3.1.3.71" evidence="3"/>
<dbReference type="RefSeq" id="WP_007087179.1">
    <property type="nucleotide sequence ID" value="NZ_AJLS01000136.1"/>
</dbReference>
<keyword evidence="9" id="KW-1185">Reference proteome</keyword>
<evidence type="ECO:0000256" key="1">
    <source>
        <dbReference type="ARBA" id="ARBA00001946"/>
    </source>
</evidence>
<comment type="cofactor">
    <cofactor evidence="1">
        <name>Mg(2+)</name>
        <dbReference type="ChEBI" id="CHEBI:18420"/>
    </cofactor>
</comment>
<dbReference type="Pfam" id="PF04029">
    <property type="entry name" value="2-ph_phosp"/>
    <property type="match status" value="1"/>
</dbReference>
<comment type="caution">
    <text evidence="8">The sequence shown here is derived from an EMBL/GenBank/DDBJ whole genome shotgun (WGS) entry which is preliminary data.</text>
</comment>
<comment type="catalytic activity">
    <reaction evidence="7">
        <text>(2R)-O-phospho-3-sulfolactate + H2O = (2R)-3-sulfolactate + phosphate</text>
        <dbReference type="Rhea" id="RHEA:23416"/>
        <dbReference type="ChEBI" id="CHEBI:15377"/>
        <dbReference type="ChEBI" id="CHEBI:15597"/>
        <dbReference type="ChEBI" id="CHEBI:43474"/>
        <dbReference type="ChEBI" id="CHEBI:58738"/>
        <dbReference type="EC" id="3.1.3.71"/>
    </reaction>
</comment>
<evidence type="ECO:0000256" key="5">
    <source>
        <dbReference type="ARBA" id="ARBA00022801"/>
    </source>
</evidence>
<keyword evidence="6" id="KW-0460">Magnesium</keyword>
<dbReference type="OrthoDB" id="4913at2"/>
<evidence type="ECO:0000256" key="4">
    <source>
        <dbReference type="ARBA" id="ARBA00021948"/>
    </source>
</evidence>
<dbReference type="PANTHER" id="PTHR37311">
    <property type="entry name" value="2-PHOSPHOSULFOLACTATE PHOSPHATASE-RELATED"/>
    <property type="match status" value="1"/>
</dbReference>
<dbReference type="InterPro" id="IPR036702">
    <property type="entry name" value="ComB-like_sf"/>
</dbReference>
<evidence type="ECO:0000256" key="7">
    <source>
        <dbReference type="ARBA" id="ARBA00033711"/>
    </source>
</evidence>
<dbReference type="SUPFAM" id="SSF142823">
    <property type="entry name" value="ComB-like"/>
    <property type="match status" value="1"/>
</dbReference>
<dbReference type="eggNOG" id="COG2045">
    <property type="taxonomic scope" value="Bacteria"/>
</dbReference>
<dbReference type="GO" id="GO:0050545">
    <property type="term" value="F:sulfopyruvate decarboxylase activity"/>
    <property type="evidence" value="ECO:0007669"/>
    <property type="project" value="TreeGrafter"/>
</dbReference>
<gene>
    <name evidence="8" type="ORF">BABA_20936</name>
</gene>
<dbReference type="GO" id="GO:0050532">
    <property type="term" value="F:2-phosphosulfolactate phosphatase activity"/>
    <property type="evidence" value="ECO:0007669"/>
    <property type="project" value="UniProtKB-EC"/>
</dbReference>
<evidence type="ECO:0000256" key="6">
    <source>
        <dbReference type="ARBA" id="ARBA00022842"/>
    </source>
</evidence>
<proteinExistence type="inferred from homology"/>
<keyword evidence="5" id="KW-0378">Hydrolase</keyword>
<evidence type="ECO:0000313" key="9">
    <source>
        <dbReference type="Proteomes" id="UP000006316"/>
    </source>
</evidence>